<dbReference type="InterPro" id="IPR036565">
    <property type="entry name" value="Mur-like_cat_sf"/>
</dbReference>
<feature type="transmembrane region" description="Helical" evidence="4">
    <location>
        <begin position="83"/>
        <end position="103"/>
    </location>
</feature>
<name>A0A1F5ZZZ4_9BACT</name>
<gene>
    <name evidence="6" type="ORF">A3D78_00885</name>
</gene>
<proteinExistence type="predicted"/>
<dbReference type="GO" id="GO:0016881">
    <property type="term" value="F:acid-amino acid ligase activity"/>
    <property type="evidence" value="ECO:0007669"/>
    <property type="project" value="InterPro"/>
</dbReference>
<dbReference type="PANTHER" id="PTHR43024:SF1">
    <property type="entry name" value="UDP-N-ACETYLMURAMOYL-TRIPEPTIDE--D-ALANYL-D-ALANINE LIGASE"/>
    <property type="match status" value="1"/>
</dbReference>
<dbReference type="InterPro" id="IPR036615">
    <property type="entry name" value="Mur_ligase_C_dom_sf"/>
</dbReference>
<keyword evidence="4" id="KW-0812">Transmembrane</keyword>
<evidence type="ECO:0000256" key="1">
    <source>
        <dbReference type="ARBA" id="ARBA00022598"/>
    </source>
</evidence>
<evidence type="ECO:0000256" key="2">
    <source>
        <dbReference type="ARBA" id="ARBA00022741"/>
    </source>
</evidence>
<feature type="transmembrane region" description="Helical" evidence="4">
    <location>
        <begin position="155"/>
        <end position="178"/>
    </location>
</feature>
<feature type="domain" description="Mur ligase central" evidence="5">
    <location>
        <begin position="197"/>
        <end position="383"/>
    </location>
</feature>
<dbReference type="AlphaFoldDB" id="A0A1F5ZZZ4"/>
<dbReference type="STRING" id="1798383.A3D78_00885"/>
<dbReference type="PANTHER" id="PTHR43024">
    <property type="entry name" value="UDP-N-ACETYLMURAMOYL-TRIPEPTIDE--D-ALANYL-D-ALANINE LIGASE"/>
    <property type="match status" value="1"/>
</dbReference>
<evidence type="ECO:0000313" key="6">
    <source>
        <dbReference type="EMBL" id="OGG18036.1"/>
    </source>
</evidence>
<comment type="caution">
    <text evidence="6">The sequence shown here is derived from an EMBL/GenBank/DDBJ whole genome shotgun (WGS) entry which is preliminary data.</text>
</comment>
<organism evidence="6 7">
    <name type="scientific">Candidatus Gottesmanbacteria bacterium RIFCSPHIGHO2_02_FULL_39_14</name>
    <dbReference type="NCBI Taxonomy" id="1798383"/>
    <lineage>
        <taxon>Bacteria</taxon>
        <taxon>Candidatus Gottesmaniibacteriota</taxon>
    </lineage>
</organism>
<keyword evidence="1" id="KW-0436">Ligase</keyword>
<dbReference type="Gene3D" id="3.40.1190.10">
    <property type="entry name" value="Mur-like, catalytic domain"/>
    <property type="match status" value="1"/>
</dbReference>
<dbReference type="Pfam" id="PF08245">
    <property type="entry name" value="Mur_ligase_M"/>
    <property type="match status" value="1"/>
</dbReference>
<feature type="transmembrane region" description="Helical" evidence="4">
    <location>
        <begin position="6"/>
        <end position="30"/>
    </location>
</feature>
<dbReference type="GO" id="GO:0005524">
    <property type="term" value="F:ATP binding"/>
    <property type="evidence" value="ECO:0007669"/>
    <property type="project" value="UniProtKB-KW"/>
</dbReference>
<evidence type="ECO:0000259" key="5">
    <source>
        <dbReference type="Pfam" id="PF08245"/>
    </source>
</evidence>
<protein>
    <recommendedName>
        <fullName evidence="5">Mur ligase central domain-containing protein</fullName>
    </recommendedName>
</protein>
<keyword evidence="2" id="KW-0547">Nucleotide-binding</keyword>
<dbReference type="SUPFAM" id="SSF53623">
    <property type="entry name" value="MurD-like peptide ligases, catalytic domain"/>
    <property type="match status" value="1"/>
</dbReference>
<keyword evidence="4" id="KW-1133">Transmembrane helix</keyword>
<dbReference type="InterPro" id="IPR013221">
    <property type="entry name" value="Mur_ligase_cen"/>
</dbReference>
<keyword evidence="4" id="KW-0472">Membrane</keyword>
<dbReference type="Gene3D" id="3.90.190.20">
    <property type="entry name" value="Mur ligase, C-terminal domain"/>
    <property type="match status" value="1"/>
</dbReference>
<feature type="transmembrane region" description="Helical" evidence="4">
    <location>
        <begin position="51"/>
        <end position="71"/>
    </location>
</feature>
<dbReference type="EMBL" id="MFJM01000023">
    <property type="protein sequence ID" value="OGG18036.1"/>
    <property type="molecule type" value="Genomic_DNA"/>
</dbReference>
<sequence length="539" mass="62279">MISIIAFIILLAFIVRSLRQVFYQTYLWQLKEYRWDRFWSFLKTHQGRQLIFNKLSIFKWILFILIYIFPIFNSRLRGEIPSFAVIIYSFYLFWFTWILELVLSIRDLYLKKWRLPVFTPKSVLIIIAVLSIQFFPLINIYWVSVLLLGPLLDKILAPSVVLSVTFFNLPSHFFRLIIYKQAQFKIRRLSRLKVIAITGSFGKTSTKTFLEKILSAEYKVSATPGSFNTDLSVARHINLNLNENIDFFIVEMGAYRRGEINKICQLVSPHTGIITALGSQHLDLFGSRQNLIKAKFELIDSLPSGGLAIINSPDPLLKPMIVKAKKRLDNMLLINKSEMTKNRQINKTFLQFDLKLNNRLFHFKANLIGEQNIDNLVLAISAANLLGVSMPVIQKEVSTITPPAKTMQIVRDTKNLTLIDDTFNVNYEGILSAINYLKLYHGLRVIFLNPLIELGNKSREFHQNIGKKAGDICHFLITTNLNNYPDLLSGINHSEKRIAKLLLADNKTVTRIREELTYDSVILFAGKESFKWISFFIKI</sequence>
<accession>A0A1F5ZZZ4</accession>
<evidence type="ECO:0000256" key="3">
    <source>
        <dbReference type="ARBA" id="ARBA00022840"/>
    </source>
</evidence>
<evidence type="ECO:0000313" key="7">
    <source>
        <dbReference type="Proteomes" id="UP000176253"/>
    </source>
</evidence>
<keyword evidence="3" id="KW-0067">ATP-binding</keyword>
<dbReference type="InterPro" id="IPR051046">
    <property type="entry name" value="MurCDEF_CellWall_CoF430Synth"/>
</dbReference>
<reference evidence="6 7" key="1">
    <citation type="journal article" date="2016" name="Nat. Commun.">
        <title>Thousands of microbial genomes shed light on interconnected biogeochemical processes in an aquifer system.</title>
        <authorList>
            <person name="Anantharaman K."/>
            <person name="Brown C.T."/>
            <person name="Hug L.A."/>
            <person name="Sharon I."/>
            <person name="Castelle C.J."/>
            <person name="Probst A.J."/>
            <person name="Thomas B.C."/>
            <person name="Singh A."/>
            <person name="Wilkins M.J."/>
            <person name="Karaoz U."/>
            <person name="Brodie E.L."/>
            <person name="Williams K.H."/>
            <person name="Hubbard S.S."/>
            <person name="Banfield J.F."/>
        </authorList>
    </citation>
    <scope>NUCLEOTIDE SEQUENCE [LARGE SCALE GENOMIC DNA]</scope>
</reference>
<dbReference type="SUPFAM" id="SSF53244">
    <property type="entry name" value="MurD-like peptide ligases, peptide-binding domain"/>
    <property type="match status" value="1"/>
</dbReference>
<feature type="transmembrane region" description="Helical" evidence="4">
    <location>
        <begin position="123"/>
        <end position="143"/>
    </location>
</feature>
<evidence type="ECO:0000256" key="4">
    <source>
        <dbReference type="SAM" id="Phobius"/>
    </source>
</evidence>
<dbReference type="Proteomes" id="UP000176253">
    <property type="component" value="Unassembled WGS sequence"/>
</dbReference>